<evidence type="ECO:0000313" key="2">
    <source>
        <dbReference type="Proteomes" id="UP001054837"/>
    </source>
</evidence>
<gene>
    <name evidence="1" type="ORF">CDAR_99331</name>
</gene>
<name>A0AAV4Q7C1_9ARAC</name>
<accession>A0AAV4Q7C1</accession>
<organism evidence="1 2">
    <name type="scientific">Caerostris darwini</name>
    <dbReference type="NCBI Taxonomy" id="1538125"/>
    <lineage>
        <taxon>Eukaryota</taxon>
        <taxon>Metazoa</taxon>
        <taxon>Ecdysozoa</taxon>
        <taxon>Arthropoda</taxon>
        <taxon>Chelicerata</taxon>
        <taxon>Arachnida</taxon>
        <taxon>Araneae</taxon>
        <taxon>Araneomorphae</taxon>
        <taxon>Entelegynae</taxon>
        <taxon>Araneoidea</taxon>
        <taxon>Araneidae</taxon>
        <taxon>Caerostris</taxon>
    </lineage>
</organism>
<dbReference type="Proteomes" id="UP001054837">
    <property type="component" value="Unassembled WGS sequence"/>
</dbReference>
<reference evidence="1 2" key="1">
    <citation type="submission" date="2021-06" db="EMBL/GenBank/DDBJ databases">
        <title>Caerostris darwini draft genome.</title>
        <authorList>
            <person name="Kono N."/>
            <person name="Arakawa K."/>
        </authorList>
    </citation>
    <scope>NUCLEOTIDE SEQUENCE [LARGE SCALE GENOMIC DNA]</scope>
</reference>
<dbReference type="AlphaFoldDB" id="A0AAV4Q7C1"/>
<protein>
    <submittedName>
        <fullName evidence="1">Uncharacterized protein</fullName>
    </submittedName>
</protein>
<comment type="caution">
    <text evidence="1">The sequence shown here is derived from an EMBL/GenBank/DDBJ whole genome shotgun (WGS) entry which is preliminary data.</text>
</comment>
<sequence>MITDLPLPRLVPKALGPVPKKMTPEKTHECRYTISVVFAGNGNQESYLAHNGNHQNQPTQWVCTVESFAASSSTRVLAAGLWAEQRRELTRVEFAVMGRVWLRQTGPTIRPLGHHALTSWSLEKSLSPFTQSLSRAKVQSHHGPVHSFSKYKGAQRPGCWTVAPTLPDKPCPALACSTYSHLNKH</sequence>
<evidence type="ECO:0000313" key="1">
    <source>
        <dbReference type="EMBL" id="GIY03288.1"/>
    </source>
</evidence>
<proteinExistence type="predicted"/>
<keyword evidence="2" id="KW-1185">Reference proteome</keyword>
<dbReference type="EMBL" id="BPLQ01003787">
    <property type="protein sequence ID" value="GIY03288.1"/>
    <property type="molecule type" value="Genomic_DNA"/>
</dbReference>